<accession>A0A8K0VWR7</accession>
<keyword evidence="2" id="KW-0732">Signal</keyword>
<proteinExistence type="predicted"/>
<feature type="transmembrane region" description="Helical" evidence="1">
    <location>
        <begin position="47"/>
        <end position="68"/>
    </location>
</feature>
<keyword evidence="4" id="KW-1185">Reference proteome</keyword>
<evidence type="ECO:0000313" key="4">
    <source>
        <dbReference type="Proteomes" id="UP000813461"/>
    </source>
</evidence>
<name>A0A8K0VWR7_9PLEO</name>
<dbReference type="EMBL" id="JAGMVJ010000014">
    <property type="protein sequence ID" value="KAH7082077.1"/>
    <property type="molecule type" value="Genomic_DNA"/>
</dbReference>
<keyword evidence="1" id="KW-1133">Transmembrane helix</keyword>
<evidence type="ECO:0000313" key="3">
    <source>
        <dbReference type="EMBL" id="KAH7082077.1"/>
    </source>
</evidence>
<dbReference type="OrthoDB" id="10042947at2759"/>
<evidence type="ECO:0000256" key="1">
    <source>
        <dbReference type="SAM" id="Phobius"/>
    </source>
</evidence>
<organism evidence="3 4">
    <name type="scientific">Paraphoma chrysanthemicola</name>
    <dbReference type="NCBI Taxonomy" id="798071"/>
    <lineage>
        <taxon>Eukaryota</taxon>
        <taxon>Fungi</taxon>
        <taxon>Dikarya</taxon>
        <taxon>Ascomycota</taxon>
        <taxon>Pezizomycotina</taxon>
        <taxon>Dothideomycetes</taxon>
        <taxon>Pleosporomycetidae</taxon>
        <taxon>Pleosporales</taxon>
        <taxon>Pleosporineae</taxon>
        <taxon>Phaeosphaeriaceae</taxon>
        <taxon>Paraphoma</taxon>
    </lineage>
</organism>
<keyword evidence="1" id="KW-0812">Transmembrane</keyword>
<feature type="transmembrane region" description="Helical" evidence="1">
    <location>
        <begin position="89"/>
        <end position="113"/>
    </location>
</feature>
<feature type="signal peptide" evidence="2">
    <location>
        <begin position="1"/>
        <end position="23"/>
    </location>
</feature>
<sequence>MSPLSRMANFILVLHGLGNLSQGIYTVASPRGYAALTGDLFAGAPDKALQAIGMGAIGIGLYETIFAYQGNRQLIFATLPMRIAFAGVMASWGVGTAVLYDGIVAVVCGVALLA</sequence>
<dbReference type="Proteomes" id="UP000813461">
    <property type="component" value="Unassembled WGS sequence"/>
</dbReference>
<keyword evidence="1" id="KW-0472">Membrane</keyword>
<evidence type="ECO:0000256" key="2">
    <source>
        <dbReference type="SAM" id="SignalP"/>
    </source>
</evidence>
<feature type="chain" id="PRO_5035459564" evidence="2">
    <location>
        <begin position="24"/>
        <end position="114"/>
    </location>
</feature>
<comment type="caution">
    <text evidence="3">The sequence shown here is derived from an EMBL/GenBank/DDBJ whole genome shotgun (WGS) entry which is preliminary data.</text>
</comment>
<dbReference type="AlphaFoldDB" id="A0A8K0VWR7"/>
<gene>
    <name evidence="3" type="ORF">FB567DRAFT_594582</name>
</gene>
<reference evidence="3" key="1">
    <citation type="journal article" date="2021" name="Nat. Commun.">
        <title>Genetic determinants of endophytism in the Arabidopsis root mycobiome.</title>
        <authorList>
            <person name="Mesny F."/>
            <person name="Miyauchi S."/>
            <person name="Thiergart T."/>
            <person name="Pickel B."/>
            <person name="Atanasova L."/>
            <person name="Karlsson M."/>
            <person name="Huettel B."/>
            <person name="Barry K.W."/>
            <person name="Haridas S."/>
            <person name="Chen C."/>
            <person name="Bauer D."/>
            <person name="Andreopoulos W."/>
            <person name="Pangilinan J."/>
            <person name="LaButti K."/>
            <person name="Riley R."/>
            <person name="Lipzen A."/>
            <person name="Clum A."/>
            <person name="Drula E."/>
            <person name="Henrissat B."/>
            <person name="Kohler A."/>
            <person name="Grigoriev I.V."/>
            <person name="Martin F.M."/>
            <person name="Hacquard S."/>
        </authorList>
    </citation>
    <scope>NUCLEOTIDE SEQUENCE</scope>
    <source>
        <strain evidence="3">MPI-SDFR-AT-0120</strain>
    </source>
</reference>
<protein>
    <submittedName>
        <fullName evidence="3">Uncharacterized protein</fullName>
    </submittedName>
</protein>